<dbReference type="EMBL" id="JAUKUD010000005">
    <property type="protein sequence ID" value="KAK0742922.1"/>
    <property type="molecule type" value="Genomic_DNA"/>
</dbReference>
<evidence type="ECO:0000313" key="2">
    <source>
        <dbReference type="Proteomes" id="UP001172155"/>
    </source>
</evidence>
<protein>
    <submittedName>
        <fullName evidence="1">Uncharacterized protein</fullName>
    </submittedName>
</protein>
<sequence length="114" mass="11947">MAKNCTLKASVIVQAKPAADSPWKTVSTGDSDKAGNFTMPCPFGKYVAAQAICSLDPSKPTALWIANSESVTEESVANDFIFVLLQSSPEGPVKMKDCGCAAPSRQAGCPHKPT</sequence>
<reference evidence="1" key="1">
    <citation type="submission" date="2023-06" db="EMBL/GenBank/DDBJ databases">
        <title>Genome-scale phylogeny and comparative genomics of the fungal order Sordariales.</title>
        <authorList>
            <consortium name="Lawrence Berkeley National Laboratory"/>
            <person name="Hensen N."/>
            <person name="Bonometti L."/>
            <person name="Westerberg I."/>
            <person name="Brannstrom I.O."/>
            <person name="Guillou S."/>
            <person name="Cros-Aarteil S."/>
            <person name="Calhoun S."/>
            <person name="Haridas S."/>
            <person name="Kuo A."/>
            <person name="Mondo S."/>
            <person name="Pangilinan J."/>
            <person name="Riley R."/>
            <person name="LaButti K."/>
            <person name="Andreopoulos B."/>
            <person name="Lipzen A."/>
            <person name="Chen C."/>
            <person name="Yanf M."/>
            <person name="Daum C."/>
            <person name="Ng V."/>
            <person name="Clum A."/>
            <person name="Steindorff A."/>
            <person name="Ohm R."/>
            <person name="Martin F."/>
            <person name="Silar P."/>
            <person name="Natvig D."/>
            <person name="Lalanne C."/>
            <person name="Gautier V."/>
            <person name="Ament-velasquez S.L."/>
            <person name="Kruys A."/>
            <person name="Hutchinson M.I."/>
            <person name="Powell A.J."/>
            <person name="Barry K."/>
            <person name="Miller A.N."/>
            <person name="Grigoriev I.V."/>
            <person name="Debuchy R."/>
            <person name="Gladieux P."/>
            <person name="Thoren M.H."/>
            <person name="Johannesson H."/>
        </authorList>
    </citation>
    <scope>NUCLEOTIDE SEQUENCE</scope>
    <source>
        <strain evidence="1">SMH3187-1</strain>
    </source>
</reference>
<accession>A0AA40K269</accession>
<gene>
    <name evidence="1" type="ORF">B0T18DRAFT_391802</name>
</gene>
<proteinExistence type="predicted"/>
<dbReference type="Proteomes" id="UP001172155">
    <property type="component" value="Unassembled WGS sequence"/>
</dbReference>
<keyword evidence="2" id="KW-1185">Reference proteome</keyword>
<name>A0AA40K269_9PEZI</name>
<comment type="caution">
    <text evidence="1">The sequence shown here is derived from an EMBL/GenBank/DDBJ whole genome shotgun (WGS) entry which is preliminary data.</text>
</comment>
<organism evidence="1 2">
    <name type="scientific">Schizothecium vesticola</name>
    <dbReference type="NCBI Taxonomy" id="314040"/>
    <lineage>
        <taxon>Eukaryota</taxon>
        <taxon>Fungi</taxon>
        <taxon>Dikarya</taxon>
        <taxon>Ascomycota</taxon>
        <taxon>Pezizomycotina</taxon>
        <taxon>Sordariomycetes</taxon>
        <taxon>Sordariomycetidae</taxon>
        <taxon>Sordariales</taxon>
        <taxon>Schizotheciaceae</taxon>
        <taxon>Schizothecium</taxon>
    </lineage>
</organism>
<dbReference type="AlphaFoldDB" id="A0AA40K269"/>
<evidence type="ECO:0000313" key="1">
    <source>
        <dbReference type="EMBL" id="KAK0742922.1"/>
    </source>
</evidence>